<keyword evidence="4" id="KW-0812">Transmembrane</keyword>
<evidence type="ECO:0000256" key="5">
    <source>
        <dbReference type="ARBA" id="ARBA00022827"/>
    </source>
</evidence>
<keyword evidence="6" id="KW-1133">Transmembrane helix</keyword>
<dbReference type="Gene3D" id="3.30.465.10">
    <property type="match status" value="1"/>
</dbReference>
<evidence type="ECO:0000313" key="10">
    <source>
        <dbReference type="EMBL" id="KAF1913559.1"/>
    </source>
</evidence>
<proteinExistence type="predicted"/>
<dbReference type="Pfam" id="PF01565">
    <property type="entry name" value="FAD_binding_4"/>
    <property type="match status" value="1"/>
</dbReference>
<keyword evidence="8" id="KW-0472">Membrane</keyword>
<dbReference type="GO" id="GO:0000246">
    <property type="term" value="F:Delta24(24-1) sterol reductase activity"/>
    <property type="evidence" value="ECO:0007669"/>
    <property type="project" value="TreeGrafter"/>
</dbReference>
<dbReference type="SUPFAM" id="SSF55103">
    <property type="entry name" value="FAD-linked oxidases, C-terminal domain"/>
    <property type="match status" value="1"/>
</dbReference>
<keyword evidence="3" id="KW-0285">Flavoprotein</keyword>
<sequence>MMEKDAVAAAHAHRVAKISRAVRTFYDQKVPFRIYHGSSNSTRAAARQDVVDISGLNHVIAVDANRKTALVEPGVAMDELIKHLLAYNLMPAVVPEFPGITAGGAFAGTAAESSSFRYGYFDKTVSNVEMILGNGDVVRASPTKNSDLYYGSAGALGTLGITTQLEIQLVECSPYVQVTYIPVTSHAEALEHFAQVKSDVDFIDAIMFSSRHGVVVEGRLTVSQTKNHPIVRFTRAKDPWFFTHVHSKIRCSAFSDSDNDYRCLTCHWTSRSRTYRQTSTVLIELIPITDFVFRYDRGVFWMAAHGWAPTLWNRITRYVFDPIWRTRFQYRVVHLVGGTPHIIQDLAIPAPNASPFLDSLHREFKIYPLWLCPIRHDPDTPMHSASTAPIPAPSFHVNIGVWGSPEYGTQFLTSSTFDAFVASNRRIERMVAGAGGLKWLYASNYYTEEEFWNVYDRAGYEMLREKWSADRLPDLWAKVRRSRQDLRGVTVGGILKATVYAALGVDRLIK</sequence>
<keyword evidence="7" id="KW-0560">Oxidoreductase</keyword>
<dbReference type="OrthoDB" id="415825at2759"/>
<comment type="subcellular location">
    <subcellularLocation>
        <location evidence="1">Membrane</location>
        <topology evidence="1">Single-pass membrane protein</topology>
    </subcellularLocation>
</comment>
<evidence type="ECO:0000256" key="1">
    <source>
        <dbReference type="ARBA" id="ARBA00004167"/>
    </source>
</evidence>
<dbReference type="GO" id="GO:0005737">
    <property type="term" value="C:cytoplasm"/>
    <property type="evidence" value="ECO:0007669"/>
    <property type="project" value="TreeGrafter"/>
</dbReference>
<dbReference type="InterPro" id="IPR040165">
    <property type="entry name" value="Diminuto-like"/>
</dbReference>
<organism evidence="10 11">
    <name type="scientific">Ampelomyces quisqualis</name>
    <name type="common">Powdery mildew agent</name>
    <dbReference type="NCBI Taxonomy" id="50730"/>
    <lineage>
        <taxon>Eukaryota</taxon>
        <taxon>Fungi</taxon>
        <taxon>Dikarya</taxon>
        <taxon>Ascomycota</taxon>
        <taxon>Pezizomycotina</taxon>
        <taxon>Dothideomycetes</taxon>
        <taxon>Pleosporomycetidae</taxon>
        <taxon>Pleosporales</taxon>
        <taxon>Pleosporineae</taxon>
        <taxon>Phaeosphaeriaceae</taxon>
        <taxon>Ampelomyces</taxon>
    </lineage>
</organism>
<dbReference type="InterPro" id="IPR036318">
    <property type="entry name" value="FAD-bd_PCMH-like_sf"/>
</dbReference>
<reference evidence="10" key="1">
    <citation type="journal article" date="2020" name="Stud. Mycol.">
        <title>101 Dothideomycetes genomes: a test case for predicting lifestyles and emergence of pathogens.</title>
        <authorList>
            <person name="Haridas S."/>
            <person name="Albert R."/>
            <person name="Binder M."/>
            <person name="Bloem J."/>
            <person name="Labutti K."/>
            <person name="Salamov A."/>
            <person name="Andreopoulos B."/>
            <person name="Baker S."/>
            <person name="Barry K."/>
            <person name="Bills G."/>
            <person name="Bluhm B."/>
            <person name="Cannon C."/>
            <person name="Castanera R."/>
            <person name="Culley D."/>
            <person name="Daum C."/>
            <person name="Ezra D."/>
            <person name="Gonzalez J."/>
            <person name="Henrissat B."/>
            <person name="Kuo A."/>
            <person name="Liang C."/>
            <person name="Lipzen A."/>
            <person name="Lutzoni F."/>
            <person name="Magnuson J."/>
            <person name="Mondo S."/>
            <person name="Nolan M."/>
            <person name="Ohm R."/>
            <person name="Pangilinan J."/>
            <person name="Park H.-J."/>
            <person name="Ramirez L."/>
            <person name="Alfaro M."/>
            <person name="Sun H."/>
            <person name="Tritt A."/>
            <person name="Yoshinaga Y."/>
            <person name="Zwiers L.-H."/>
            <person name="Turgeon B."/>
            <person name="Goodwin S."/>
            <person name="Spatafora J."/>
            <person name="Crous P."/>
            <person name="Grigoriev I."/>
        </authorList>
    </citation>
    <scope>NUCLEOTIDE SEQUENCE</scope>
    <source>
        <strain evidence="10">HMLAC05119</strain>
    </source>
</reference>
<keyword evidence="11" id="KW-1185">Reference proteome</keyword>
<feature type="domain" description="FAD-binding PCMH-type" evidence="9">
    <location>
        <begin position="2"/>
        <end position="172"/>
    </location>
</feature>
<evidence type="ECO:0000256" key="7">
    <source>
        <dbReference type="ARBA" id="ARBA00023002"/>
    </source>
</evidence>
<evidence type="ECO:0000259" key="9">
    <source>
        <dbReference type="PROSITE" id="PS51387"/>
    </source>
</evidence>
<evidence type="ECO:0000256" key="6">
    <source>
        <dbReference type="ARBA" id="ARBA00022989"/>
    </source>
</evidence>
<evidence type="ECO:0000313" key="11">
    <source>
        <dbReference type="Proteomes" id="UP000800096"/>
    </source>
</evidence>
<dbReference type="PANTHER" id="PTHR10801:SF0">
    <property type="entry name" value="DELTA(24)-STEROL REDUCTASE"/>
    <property type="match status" value="1"/>
</dbReference>
<evidence type="ECO:0000256" key="4">
    <source>
        <dbReference type="ARBA" id="ARBA00022692"/>
    </source>
</evidence>
<dbReference type="Proteomes" id="UP000800096">
    <property type="component" value="Unassembled WGS sequence"/>
</dbReference>
<evidence type="ECO:0000256" key="8">
    <source>
        <dbReference type="ARBA" id="ARBA00023136"/>
    </source>
</evidence>
<dbReference type="PROSITE" id="PS51387">
    <property type="entry name" value="FAD_PCMH"/>
    <property type="match status" value="1"/>
</dbReference>
<evidence type="ECO:0000256" key="3">
    <source>
        <dbReference type="ARBA" id="ARBA00022630"/>
    </source>
</evidence>
<dbReference type="GO" id="GO:0071949">
    <property type="term" value="F:FAD binding"/>
    <property type="evidence" value="ECO:0007669"/>
    <property type="project" value="InterPro"/>
</dbReference>
<dbReference type="GO" id="GO:0050614">
    <property type="term" value="F:Delta24-sterol reductase activity"/>
    <property type="evidence" value="ECO:0007669"/>
    <property type="project" value="UniProtKB-EC"/>
</dbReference>
<protein>
    <recommendedName>
        <fullName evidence="2">Delta(24)-sterol reductase</fullName>
        <ecNumber evidence="2">1.3.1.72</ecNumber>
    </recommendedName>
</protein>
<keyword evidence="5" id="KW-0274">FAD</keyword>
<accession>A0A6A5QDW5</accession>
<dbReference type="AlphaFoldDB" id="A0A6A5QDW5"/>
<gene>
    <name evidence="10" type="ORF">BDU57DRAFT_479866</name>
</gene>
<dbReference type="InterPro" id="IPR016164">
    <property type="entry name" value="FAD-linked_Oxase-like_C"/>
</dbReference>
<dbReference type="SUPFAM" id="SSF56176">
    <property type="entry name" value="FAD-binding/transporter-associated domain-like"/>
    <property type="match status" value="1"/>
</dbReference>
<dbReference type="PANTHER" id="PTHR10801">
    <property type="entry name" value="24-DEHYDROCHOLESTEROL REDUCTASE"/>
    <property type="match status" value="1"/>
</dbReference>
<dbReference type="EMBL" id="ML979138">
    <property type="protein sequence ID" value="KAF1913559.1"/>
    <property type="molecule type" value="Genomic_DNA"/>
</dbReference>
<dbReference type="GO" id="GO:0016020">
    <property type="term" value="C:membrane"/>
    <property type="evidence" value="ECO:0007669"/>
    <property type="project" value="UniProtKB-SubCell"/>
</dbReference>
<name>A0A6A5QDW5_AMPQU</name>
<dbReference type="InterPro" id="IPR006094">
    <property type="entry name" value="Oxid_FAD_bind_N"/>
</dbReference>
<dbReference type="EC" id="1.3.1.72" evidence="2"/>
<evidence type="ECO:0000256" key="2">
    <source>
        <dbReference type="ARBA" id="ARBA00012405"/>
    </source>
</evidence>
<dbReference type="InterPro" id="IPR016166">
    <property type="entry name" value="FAD-bd_PCMH"/>
</dbReference>
<dbReference type="GO" id="GO:0008202">
    <property type="term" value="P:steroid metabolic process"/>
    <property type="evidence" value="ECO:0007669"/>
    <property type="project" value="TreeGrafter"/>
</dbReference>
<dbReference type="InterPro" id="IPR016169">
    <property type="entry name" value="FAD-bd_PCMH_sub2"/>
</dbReference>